<dbReference type="SUPFAM" id="SSF52935">
    <property type="entry name" value="PK C-terminal domain-like"/>
    <property type="match status" value="1"/>
</dbReference>
<feature type="region of interest" description="Disordered" evidence="20">
    <location>
        <begin position="483"/>
        <end position="510"/>
    </location>
</feature>
<comment type="caution">
    <text evidence="23">The sequence shown here is derived from an EMBL/GenBank/DDBJ whole genome shotgun (WGS) entry which is preliminary data.</text>
</comment>
<dbReference type="PROSITE" id="PS00110">
    <property type="entry name" value="PYRUVATE_KINASE"/>
    <property type="match status" value="1"/>
</dbReference>
<evidence type="ECO:0000256" key="15">
    <source>
        <dbReference type="ARBA" id="ARBA00023152"/>
    </source>
</evidence>
<evidence type="ECO:0000256" key="17">
    <source>
        <dbReference type="ARBA" id="ARBA00048152"/>
    </source>
</evidence>
<keyword evidence="9" id="KW-0479">Metal-binding</keyword>
<dbReference type="InterPro" id="IPR001697">
    <property type="entry name" value="Pyr_Knase"/>
</dbReference>
<feature type="domain" description="Pyruvate kinase barrel" evidence="21">
    <location>
        <begin position="1"/>
        <end position="322"/>
    </location>
</feature>
<organism evidence="23 24">
    <name type="scientific">Nesterenkonia natronophila</name>
    <dbReference type="NCBI Taxonomy" id="2174932"/>
    <lineage>
        <taxon>Bacteria</taxon>
        <taxon>Bacillati</taxon>
        <taxon>Actinomycetota</taxon>
        <taxon>Actinomycetes</taxon>
        <taxon>Micrococcales</taxon>
        <taxon>Micrococcaceae</taxon>
        <taxon>Nesterenkonia</taxon>
    </lineage>
</organism>
<dbReference type="OrthoDB" id="9812123at2"/>
<evidence type="ECO:0000256" key="4">
    <source>
        <dbReference type="ARBA" id="ARBA00008663"/>
    </source>
</evidence>
<dbReference type="EMBL" id="QYZP01000001">
    <property type="protein sequence ID" value="RJN33116.1"/>
    <property type="molecule type" value="Genomic_DNA"/>
</dbReference>
<keyword evidence="12" id="KW-0067">ATP-binding</keyword>
<feature type="domain" description="Pyruvate kinase C-terminal" evidence="22">
    <location>
        <begin position="353"/>
        <end position="465"/>
    </location>
</feature>
<dbReference type="InterPro" id="IPR015813">
    <property type="entry name" value="Pyrv/PenolPyrv_kinase-like_dom"/>
</dbReference>
<evidence type="ECO:0000313" key="24">
    <source>
        <dbReference type="Proteomes" id="UP000266615"/>
    </source>
</evidence>
<dbReference type="FunFam" id="3.40.1380.20:FF:000009">
    <property type="entry name" value="Pyruvate kinase"/>
    <property type="match status" value="1"/>
</dbReference>
<evidence type="ECO:0000256" key="18">
    <source>
        <dbReference type="NCBIfam" id="TIGR01064"/>
    </source>
</evidence>
<comment type="cofactor">
    <cofactor evidence="2">
        <name>K(+)</name>
        <dbReference type="ChEBI" id="CHEBI:29103"/>
    </cofactor>
</comment>
<evidence type="ECO:0000256" key="12">
    <source>
        <dbReference type="ARBA" id="ARBA00022840"/>
    </source>
</evidence>
<evidence type="ECO:0000256" key="5">
    <source>
        <dbReference type="ARBA" id="ARBA00011881"/>
    </source>
</evidence>
<evidence type="ECO:0000256" key="14">
    <source>
        <dbReference type="ARBA" id="ARBA00022958"/>
    </source>
</evidence>
<protein>
    <recommendedName>
        <fullName evidence="7 18">Pyruvate kinase</fullName>
        <ecNumber evidence="6 18">2.7.1.40</ecNumber>
    </recommendedName>
</protein>
<dbReference type="AlphaFoldDB" id="A0A3A4F5W4"/>
<evidence type="ECO:0000256" key="8">
    <source>
        <dbReference type="ARBA" id="ARBA00022679"/>
    </source>
</evidence>
<keyword evidence="13 19" id="KW-0460">Magnesium</keyword>
<evidence type="ECO:0000256" key="3">
    <source>
        <dbReference type="ARBA" id="ARBA00004997"/>
    </source>
</evidence>
<dbReference type="NCBIfam" id="NF004978">
    <property type="entry name" value="PRK06354.1"/>
    <property type="match status" value="1"/>
</dbReference>
<dbReference type="GO" id="GO:0004743">
    <property type="term" value="F:pyruvate kinase activity"/>
    <property type="evidence" value="ECO:0007669"/>
    <property type="project" value="UniProtKB-UniRule"/>
</dbReference>
<evidence type="ECO:0000256" key="13">
    <source>
        <dbReference type="ARBA" id="ARBA00022842"/>
    </source>
</evidence>
<dbReference type="PRINTS" id="PR01050">
    <property type="entry name" value="PYRUVTKNASE"/>
</dbReference>
<dbReference type="Gene3D" id="3.20.20.60">
    <property type="entry name" value="Phosphoenolpyruvate-binding domains"/>
    <property type="match status" value="1"/>
</dbReference>
<comment type="subunit">
    <text evidence="5">Homotetramer.</text>
</comment>
<dbReference type="InterPro" id="IPR036918">
    <property type="entry name" value="Pyrv_Knase_C_sf"/>
</dbReference>
<dbReference type="FunFam" id="2.40.33.10:FF:000001">
    <property type="entry name" value="Pyruvate kinase"/>
    <property type="match status" value="1"/>
</dbReference>
<keyword evidence="16 23" id="KW-0670">Pyruvate</keyword>
<evidence type="ECO:0000256" key="10">
    <source>
        <dbReference type="ARBA" id="ARBA00022741"/>
    </source>
</evidence>
<dbReference type="GO" id="GO:0000287">
    <property type="term" value="F:magnesium ion binding"/>
    <property type="evidence" value="ECO:0007669"/>
    <property type="project" value="UniProtKB-UniRule"/>
</dbReference>
<feature type="compositionally biased region" description="Low complexity" evidence="20">
    <location>
        <begin position="497"/>
        <end position="510"/>
    </location>
</feature>
<dbReference type="Proteomes" id="UP000266615">
    <property type="component" value="Unassembled WGS sequence"/>
</dbReference>
<evidence type="ECO:0000256" key="20">
    <source>
        <dbReference type="SAM" id="MobiDB-lite"/>
    </source>
</evidence>
<evidence type="ECO:0000256" key="1">
    <source>
        <dbReference type="ARBA" id="ARBA00001946"/>
    </source>
</evidence>
<evidence type="ECO:0000256" key="7">
    <source>
        <dbReference type="ARBA" id="ARBA00018587"/>
    </source>
</evidence>
<evidence type="ECO:0000256" key="6">
    <source>
        <dbReference type="ARBA" id="ARBA00012142"/>
    </source>
</evidence>
<keyword evidence="8 19" id="KW-0808">Transferase</keyword>
<comment type="similarity">
    <text evidence="4 19">Belongs to the pyruvate kinase family.</text>
</comment>
<dbReference type="NCBIfam" id="NF004491">
    <property type="entry name" value="PRK05826.1"/>
    <property type="match status" value="1"/>
</dbReference>
<keyword evidence="24" id="KW-1185">Reference proteome</keyword>
<dbReference type="RefSeq" id="WP_119902161.1">
    <property type="nucleotide sequence ID" value="NZ_QYZP01000001.1"/>
</dbReference>
<dbReference type="Gene3D" id="2.40.33.10">
    <property type="entry name" value="PK beta-barrel domain-like"/>
    <property type="match status" value="1"/>
</dbReference>
<evidence type="ECO:0000256" key="9">
    <source>
        <dbReference type="ARBA" id="ARBA00022723"/>
    </source>
</evidence>
<evidence type="ECO:0000256" key="2">
    <source>
        <dbReference type="ARBA" id="ARBA00001958"/>
    </source>
</evidence>
<reference evidence="23 24" key="1">
    <citation type="submission" date="2018-09" db="EMBL/GenBank/DDBJ databases">
        <title>Nesterenkonia natronophila sp. nov., an alkaliphilic actinobacteriume isolated from a soda lake, and emended description of the genus Nesterenkonia.</title>
        <authorList>
            <person name="Menes R.J."/>
            <person name="Iriarte A."/>
        </authorList>
    </citation>
    <scope>NUCLEOTIDE SEQUENCE [LARGE SCALE GENOMIC DNA]</scope>
    <source>
        <strain evidence="23 24">M8</strain>
    </source>
</reference>
<evidence type="ECO:0000259" key="21">
    <source>
        <dbReference type="Pfam" id="PF00224"/>
    </source>
</evidence>
<evidence type="ECO:0000256" key="11">
    <source>
        <dbReference type="ARBA" id="ARBA00022777"/>
    </source>
</evidence>
<dbReference type="GO" id="GO:0030955">
    <property type="term" value="F:potassium ion binding"/>
    <property type="evidence" value="ECO:0007669"/>
    <property type="project" value="UniProtKB-UniRule"/>
</dbReference>
<dbReference type="UniPathway" id="UPA00109">
    <property type="reaction ID" value="UER00188"/>
</dbReference>
<dbReference type="NCBIfam" id="TIGR01064">
    <property type="entry name" value="pyruv_kin"/>
    <property type="match status" value="1"/>
</dbReference>
<comment type="cofactor">
    <cofactor evidence="1">
        <name>Mg(2+)</name>
        <dbReference type="ChEBI" id="CHEBI:18420"/>
    </cofactor>
</comment>
<dbReference type="InterPro" id="IPR040442">
    <property type="entry name" value="Pyrv_kinase-like_dom_sf"/>
</dbReference>
<dbReference type="EC" id="2.7.1.40" evidence="6 18"/>
<dbReference type="Pfam" id="PF02887">
    <property type="entry name" value="PK_C"/>
    <property type="match status" value="1"/>
</dbReference>
<keyword evidence="10" id="KW-0547">Nucleotide-binding</keyword>
<dbReference type="InterPro" id="IPR011037">
    <property type="entry name" value="Pyrv_Knase-like_insert_dom_sf"/>
</dbReference>
<comment type="pathway">
    <text evidence="3 19">Carbohydrate degradation; glycolysis; pyruvate from D-glyceraldehyde 3-phosphate: step 5/5.</text>
</comment>
<dbReference type="Gene3D" id="3.40.1380.20">
    <property type="entry name" value="Pyruvate kinase, C-terminal domain"/>
    <property type="match status" value="1"/>
</dbReference>
<dbReference type="InterPro" id="IPR015793">
    <property type="entry name" value="Pyrv_Knase_brl"/>
</dbReference>
<evidence type="ECO:0000259" key="22">
    <source>
        <dbReference type="Pfam" id="PF02887"/>
    </source>
</evidence>
<proteinExistence type="inferred from homology"/>
<keyword evidence="15 19" id="KW-0324">Glycolysis</keyword>
<evidence type="ECO:0000256" key="19">
    <source>
        <dbReference type="RuleBase" id="RU000504"/>
    </source>
</evidence>
<evidence type="ECO:0000256" key="16">
    <source>
        <dbReference type="ARBA" id="ARBA00023317"/>
    </source>
</evidence>
<dbReference type="GO" id="GO:0005524">
    <property type="term" value="F:ATP binding"/>
    <property type="evidence" value="ECO:0007669"/>
    <property type="project" value="UniProtKB-KW"/>
</dbReference>
<comment type="catalytic activity">
    <reaction evidence="17 19">
        <text>pyruvate + ATP = phosphoenolpyruvate + ADP + H(+)</text>
        <dbReference type="Rhea" id="RHEA:18157"/>
        <dbReference type="ChEBI" id="CHEBI:15361"/>
        <dbReference type="ChEBI" id="CHEBI:15378"/>
        <dbReference type="ChEBI" id="CHEBI:30616"/>
        <dbReference type="ChEBI" id="CHEBI:58702"/>
        <dbReference type="ChEBI" id="CHEBI:456216"/>
        <dbReference type="EC" id="2.7.1.40"/>
    </reaction>
</comment>
<dbReference type="InterPro" id="IPR015806">
    <property type="entry name" value="Pyrv_Knase_insert_dom_sf"/>
</dbReference>
<dbReference type="GO" id="GO:0016301">
    <property type="term" value="F:kinase activity"/>
    <property type="evidence" value="ECO:0007669"/>
    <property type="project" value="UniProtKB-KW"/>
</dbReference>
<dbReference type="SUPFAM" id="SSF50800">
    <property type="entry name" value="PK beta-barrel domain-like"/>
    <property type="match status" value="1"/>
</dbReference>
<keyword evidence="11 19" id="KW-0418">Kinase</keyword>
<gene>
    <name evidence="23" type="primary">pyk</name>
    <name evidence="23" type="ORF">D3250_04845</name>
</gene>
<dbReference type="InterPro" id="IPR018209">
    <property type="entry name" value="Pyrv_Knase_AS"/>
</dbReference>
<sequence>MRHAKIVATFGPATAGYEKTRELIEAGVDVVRVNMSHGEYEVHEETYSTVREVAKDLRRAVALFADLQGPKIRLGRFAAGPHDLDVGQRFTITTRDMEGTADLCSTTLDTLPQDVKVGDTLLIDDGKVSLRAVEVTDTDVVTEVVVPGTVSNNKGINLPGVAVSVPALSQKDEADLRWALRTGFDMIALSFVRDAADIEAVHRIMDEEGRRVPIIAKIEKPQAVEALQDVIDAFDAVMVARGDLGVELPLEEVPLVQKRAVELARRWAKPVIVATQVLESMIDNPRPTRAEASDCANAVLDGADAVMLSGETSVGTYPVQTVQTMASIIQATEVKGLERIPQLGTKPRTRGGAITRAANEIAEQLDVPYLATFTRSGDSARRLSRLRPKQPIFAFTHVEHTHNVLCLSWGVQPRWVEFASHTDKMTAQVEKLLLEEGVAAPGTLVVIAAGSPPGQAGTTNMVKVHRIGDLPDGGLSVEALRRGEASVTKEPVGPWPSASASSAASAHSAF</sequence>
<accession>A0A3A4F5W4</accession>
<dbReference type="Pfam" id="PF00224">
    <property type="entry name" value="PK"/>
    <property type="match status" value="1"/>
</dbReference>
<dbReference type="InterPro" id="IPR015795">
    <property type="entry name" value="Pyrv_Knase_C"/>
</dbReference>
<keyword evidence="14" id="KW-0630">Potassium</keyword>
<dbReference type="SUPFAM" id="SSF51621">
    <property type="entry name" value="Phosphoenolpyruvate/pyruvate domain"/>
    <property type="match status" value="1"/>
</dbReference>
<dbReference type="PANTHER" id="PTHR11817">
    <property type="entry name" value="PYRUVATE KINASE"/>
    <property type="match status" value="1"/>
</dbReference>
<name>A0A3A4F5W4_9MICC</name>
<evidence type="ECO:0000313" key="23">
    <source>
        <dbReference type="EMBL" id="RJN33116.1"/>
    </source>
</evidence>